<feature type="transmembrane region" description="Helical" evidence="1">
    <location>
        <begin position="75"/>
        <end position="99"/>
    </location>
</feature>
<dbReference type="PANTHER" id="PTHR14969">
    <property type="entry name" value="SPHINGOSINE-1-PHOSPHATE PHOSPHOHYDROLASE"/>
    <property type="match status" value="1"/>
</dbReference>
<dbReference type="CDD" id="cd01610">
    <property type="entry name" value="PAP2_like"/>
    <property type="match status" value="1"/>
</dbReference>
<feature type="domain" description="Phosphatidic acid phosphatase type 2/haloperoxidase" evidence="2">
    <location>
        <begin position="106"/>
        <end position="222"/>
    </location>
</feature>
<evidence type="ECO:0000259" key="2">
    <source>
        <dbReference type="SMART" id="SM00014"/>
    </source>
</evidence>
<keyword evidence="1" id="KW-1133">Transmembrane helix</keyword>
<evidence type="ECO:0000256" key="1">
    <source>
        <dbReference type="SAM" id="Phobius"/>
    </source>
</evidence>
<feature type="transmembrane region" description="Helical" evidence="1">
    <location>
        <begin position="238"/>
        <end position="258"/>
    </location>
</feature>
<dbReference type="InterPro" id="IPR000326">
    <property type="entry name" value="PAP2/HPO"/>
</dbReference>
<keyword evidence="5" id="KW-1185">Reference proteome</keyword>
<dbReference type="RefSeq" id="WP_313321884.1">
    <property type="nucleotide sequence ID" value="NZ_CP134878.1"/>
</dbReference>
<keyword evidence="1" id="KW-0472">Membrane</keyword>
<evidence type="ECO:0000313" key="3">
    <source>
        <dbReference type="EMBL" id="WNM18177.1"/>
    </source>
</evidence>
<gene>
    <name evidence="4" type="ORF">RN605_02440</name>
    <name evidence="3" type="ORF">RN608_09140</name>
</gene>
<keyword evidence="1" id="KW-0812">Transmembrane</keyword>
<feature type="transmembrane region" description="Helical" evidence="1">
    <location>
        <begin position="180"/>
        <end position="201"/>
    </location>
</feature>
<dbReference type="AlphaFoldDB" id="A0AA96J608"/>
<dbReference type="EMBL" id="CP134878">
    <property type="protein sequence ID" value="WNM18177.1"/>
    <property type="molecule type" value="Genomic_DNA"/>
</dbReference>
<dbReference type="SMART" id="SM00014">
    <property type="entry name" value="acidPPc"/>
    <property type="match status" value="1"/>
</dbReference>
<feature type="transmembrane region" description="Helical" evidence="1">
    <location>
        <begin position="207"/>
        <end position="226"/>
    </location>
</feature>
<proteinExistence type="predicted"/>
<dbReference type="SUPFAM" id="SSF48317">
    <property type="entry name" value="Acid phosphatase/Vanadium-dependent haloperoxidase"/>
    <property type="match status" value="1"/>
</dbReference>
<protein>
    <submittedName>
        <fullName evidence="4">Phosphatase PAP2 family protein</fullName>
    </submittedName>
</protein>
<feature type="transmembrane region" description="Helical" evidence="1">
    <location>
        <begin position="147"/>
        <end position="168"/>
    </location>
</feature>
<dbReference type="PANTHER" id="PTHR14969:SF13">
    <property type="entry name" value="AT30094P"/>
    <property type="match status" value="1"/>
</dbReference>
<dbReference type="Pfam" id="PF01569">
    <property type="entry name" value="PAP2"/>
    <property type="match status" value="1"/>
</dbReference>
<dbReference type="InterPro" id="IPR036938">
    <property type="entry name" value="PAP2/HPO_sf"/>
</dbReference>
<dbReference type="Gene3D" id="1.20.144.10">
    <property type="entry name" value="Phosphatidic acid phosphatase type 2/haloperoxidase"/>
    <property type="match status" value="1"/>
</dbReference>
<sequence>MFVKLKQVRAYFSNATILENYSKLKPSAFIIPIVFLAALVLFLYSQNALSVEQYPLIQKNYFLSINAALSQYPNLILNITQIGDTLVLLSLFSIALYYTPKIWESFISATIVAAIFSRGLKSFFSIPRPLQVYDVDSFVIIGRRMPGFSSFPSGHTITTFSILIVLLFSFMPKKYLSKALWCIGILALGYMIAFTRVGVGAHHPLDVISGSAIGYLSALIGIFITRKYNIWAWVGNQKYYPFFMVLFVVSAGVMLFKIYTENLIVYYLTLVVLFFSLYKMYHVYFKK</sequence>
<feature type="transmembrane region" description="Helical" evidence="1">
    <location>
        <begin position="28"/>
        <end position="45"/>
    </location>
</feature>
<dbReference type="Proteomes" id="UP001304515">
    <property type="component" value="Chromosome"/>
</dbReference>
<name>A0AA96J608_9FLAO</name>
<accession>A0AA96J1B8</accession>
<dbReference type="EMBL" id="CP134890">
    <property type="protein sequence ID" value="WNM22228.1"/>
    <property type="molecule type" value="Genomic_DNA"/>
</dbReference>
<feature type="transmembrane region" description="Helical" evidence="1">
    <location>
        <begin position="264"/>
        <end position="281"/>
    </location>
</feature>
<evidence type="ECO:0000313" key="5">
    <source>
        <dbReference type="Proteomes" id="UP001304515"/>
    </source>
</evidence>
<evidence type="ECO:0000313" key="4">
    <source>
        <dbReference type="EMBL" id="WNM22228.1"/>
    </source>
</evidence>
<reference evidence="4 5" key="1">
    <citation type="submission" date="2023-09" db="EMBL/GenBank/DDBJ databases">
        <title>Flavobacterium sp. a novel bacteria isolate from Pepper rhizosphere.</title>
        <authorList>
            <person name="Peng Y."/>
            <person name="Lee J."/>
        </authorList>
    </citation>
    <scope>NUCLEOTIDE SEQUENCE [LARGE SCALE GENOMIC DNA]</scope>
    <source>
        <strain evidence="3">PMR2A8</strain>
        <strain evidence="4 5">PMTSA4</strain>
    </source>
</reference>
<accession>A0AA96J608</accession>
<dbReference type="KEGG" id="fcj:RN605_02440"/>
<organism evidence="4 5">
    <name type="scientific">Flavobacterium capsici</name>
    <dbReference type="NCBI Taxonomy" id="3075618"/>
    <lineage>
        <taxon>Bacteria</taxon>
        <taxon>Pseudomonadati</taxon>
        <taxon>Bacteroidota</taxon>
        <taxon>Flavobacteriia</taxon>
        <taxon>Flavobacteriales</taxon>
        <taxon>Flavobacteriaceae</taxon>
        <taxon>Flavobacterium</taxon>
    </lineage>
</organism>